<dbReference type="Gene3D" id="3.90.1800.10">
    <property type="entry name" value="RNA polymerase alpha subunit dimerisation domain"/>
    <property type="match status" value="1"/>
</dbReference>
<keyword evidence="3" id="KW-0240">DNA-directed RNA polymerase</keyword>
<evidence type="ECO:0000259" key="7">
    <source>
        <dbReference type="Pfam" id="PF00562"/>
    </source>
</evidence>
<organism evidence="8 9">
    <name type="scientific">Dipteronia sinensis</name>
    <dbReference type="NCBI Taxonomy" id="43782"/>
    <lineage>
        <taxon>Eukaryota</taxon>
        <taxon>Viridiplantae</taxon>
        <taxon>Streptophyta</taxon>
        <taxon>Embryophyta</taxon>
        <taxon>Tracheophyta</taxon>
        <taxon>Spermatophyta</taxon>
        <taxon>Magnoliopsida</taxon>
        <taxon>eudicotyledons</taxon>
        <taxon>Gunneridae</taxon>
        <taxon>Pentapetalae</taxon>
        <taxon>rosids</taxon>
        <taxon>malvids</taxon>
        <taxon>Sapindales</taxon>
        <taxon>Sapindaceae</taxon>
        <taxon>Hippocastanoideae</taxon>
        <taxon>Acereae</taxon>
        <taxon>Dipteronia</taxon>
    </lineage>
</organism>
<reference evidence="8" key="1">
    <citation type="journal article" date="2023" name="Plant J.">
        <title>Genome sequences and population genomics provide insights into the demographic history, inbreeding, and mutation load of two 'living fossil' tree species of Dipteronia.</title>
        <authorList>
            <person name="Feng Y."/>
            <person name="Comes H.P."/>
            <person name="Chen J."/>
            <person name="Zhu S."/>
            <person name="Lu R."/>
            <person name="Zhang X."/>
            <person name="Li P."/>
            <person name="Qiu J."/>
            <person name="Olsen K.M."/>
            <person name="Qiu Y."/>
        </authorList>
    </citation>
    <scope>NUCLEOTIDE SEQUENCE</scope>
    <source>
        <strain evidence="8">NBL</strain>
    </source>
</reference>
<evidence type="ECO:0000313" key="8">
    <source>
        <dbReference type="EMBL" id="KAK3187839.1"/>
    </source>
</evidence>
<dbReference type="AlphaFoldDB" id="A0AAE0DTL4"/>
<sequence>MDFAFSSYCGVTILMTQVGDKFSSRHGQKGVCGAIIQQEDFPFSERGICPDLIMNPHGFPRFHYGSAFGEPSGHADKVEAISETLVKHGFSYTGKDFIYSGITGSPLEAYIFMGPIYQKLKHMVCRVCGLLAYYNHKLKVGMCSTCKNGDNVSAVKLPYACKLLFQELQSMNIVPRLKLAEA</sequence>
<dbReference type="GO" id="GO:0003899">
    <property type="term" value="F:DNA-directed RNA polymerase activity"/>
    <property type="evidence" value="ECO:0007669"/>
    <property type="project" value="UniProtKB-EC"/>
</dbReference>
<dbReference type="GO" id="GO:0032549">
    <property type="term" value="F:ribonucleoside binding"/>
    <property type="evidence" value="ECO:0007669"/>
    <property type="project" value="InterPro"/>
</dbReference>
<dbReference type="PROSITE" id="PS01166">
    <property type="entry name" value="RNA_POL_BETA"/>
    <property type="match status" value="1"/>
</dbReference>
<dbReference type="GO" id="GO:0003677">
    <property type="term" value="F:DNA binding"/>
    <property type="evidence" value="ECO:0007669"/>
    <property type="project" value="InterPro"/>
</dbReference>
<evidence type="ECO:0000256" key="4">
    <source>
        <dbReference type="ARBA" id="ARBA00022679"/>
    </source>
</evidence>
<dbReference type="Proteomes" id="UP001281410">
    <property type="component" value="Unassembled WGS sequence"/>
</dbReference>
<protein>
    <recommendedName>
        <fullName evidence="2">DNA-directed RNA polymerase</fullName>
        <ecNumber evidence="2">2.7.7.6</ecNumber>
    </recommendedName>
</protein>
<dbReference type="InterPro" id="IPR015712">
    <property type="entry name" value="DNA-dir_RNA_pol_su2"/>
</dbReference>
<evidence type="ECO:0000313" key="9">
    <source>
        <dbReference type="Proteomes" id="UP001281410"/>
    </source>
</evidence>
<evidence type="ECO:0000256" key="3">
    <source>
        <dbReference type="ARBA" id="ARBA00022478"/>
    </source>
</evidence>
<dbReference type="Gene3D" id="2.40.270.10">
    <property type="entry name" value="DNA-directed RNA polymerase, subunit 2, domain 6"/>
    <property type="match status" value="2"/>
</dbReference>
<comment type="caution">
    <text evidence="8">The sequence shown here is derived from an EMBL/GenBank/DDBJ whole genome shotgun (WGS) entry which is preliminary data.</text>
</comment>
<dbReference type="Pfam" id="PF00562">
    <property type="entry name" value="RNA_pol_Rpb2_6"/>
    <property type="match status" value="2"/>
</dbReference>
<evidence type="ECO:0000256" key="6">
    <source>
        <dbReference type="ARBA" id="ARBA00023163"/>
    </source>
</evidence>
<dbReference type="PANTHER" id="PTHR20856">
    <property type="entry name" value="DNA-DIRECTED RNA POLYMERASE I SUBUNIT 2"/>
    <property type="match status" value="1"/>
</dbReference>
<proteinExistence type="inferred from homology"/>
<keyword evidence="4" id="KW-0808">Transferase</keyword>
<evidence type="ECO:0000256" key="1">
    <source>
        <dbReference type="ARBA" id="ARBA00006835"/>
    </source>
</evidence>
<accession>A0AAE0DTL4</accession>
<keyword evidence="5" id="KW-0548">Nucleotidyltransferase</keyword>
<gene>
    <name evidence="8" type="ORF">Dsin_027400</name>
</gene>
<dbReference type="SUPFAM" id="SSF64484">
    <property type="entry name" value="beta and beta-prime subunits of DNA dependent RNA-polymerase"/>
    <property type="match status" value="1"/>
</dbReference>
<dbReference type="InterPro" id="IPR007120">
    <property type="entry name" value="DNA-dir_RNAP_su2_dom"/>
</dbReference>
<evidence type="ECO:0000256" key="2">
    <source>
        <dbReference type="ARBA" id="ARBA00012418"/>
    </source>
</evidence>
<keyword evidence="9" id="KW-1185">Reference proteome</keyword>
<dbReference type="InterPro" id="IPR007121">
    <property type="entry name" value="RNA_pol_bsu_CS"/>
</dbReference>
<dbReference type="EMBL" id="JANJYJ010000009">
    <property type="protein sequence ID" value="KAK3187839.1"/>
    <property type="molecule type" value="Genomic_DNA"/>
</dbReference>
<feature type="domain" description="DNA-directed RNA polymerase subunit 2 hybrid-binding" evidence="7">
    <location>
        <begin position="63"/>
        <end position="124"/>
    </location>
</feature>
<keyword evidence="6" id="KW-0804">Transcription</keyword>
<dbReference type="GO" id="GO:0006351">
    <property type="term" value="P:DNA-templated transcription"/>
    <property type="evidence" value="ECO:0007669"/>
    <property type="project" value="InterPro"/>
</dbReference>
<comment type="similarity">
    <text evidence="1">Belongs to the RNA polymerase beta chain family.</text>
</comment>
<dbReference type="GO" id="GO:0000428">
    <property type="term" value="C:DNA-directed RNA polymerase complex"/>
    <property type="evidence" value="ECO:0007669"/>
    <property type="project" value="UniProtKB-KW"/>
</dbReference>
<evidence type="ECO:0000256" key="5">
    <source>
        <dbReference type="ARBA" id="ARBA00022695"/>
    </source>
</evidence>
<feature type="domain" description="DNA-directed RNA polymerase subunit 2 hybrid-binding" evidence="7">
    <location>
        <begin position="16"/>
        <end position="60"/>
    </location>
</feature>
<dbReference type="EC" id="2.7.7.6" evidence="2"/>
<dbReference type="InterPro" id="IPR037033">
    <property type="entry name" value="DNA-dir_RNAP_su2_hyb_sf"/>
</dbReference>
<name>A0AAE0DTL4_9ROSI</name>